<dbReference type="EMBL" id="MGGR01000004">
    <property type="protein sequence ID" value="OGM34651.1"/>
    <property type="molecule type" value="Genomic_DNA"/>
</dbReference>
<dbReference type="InterPro" id="IPR027417">
    <property type="entry name" value="P-loop_NTPase"/>
</dbReference>
<dbReference type="Gene3D" id="3.40.50.300">
    <property type="entry name" value="P-loop containing nucleotide triphosphate hydrolases"/>
    <property type="match status" value="1"/>
</dbReference>
<dbReference type="Proteomes" id="UP000177169">
    <property type="component" value="Unassembled WGS sequence"/>
</dbReference>
<sequence length="607" mass="69019">MEDPNKIGIVLQDPPPKSKKKLYRPQPFGRTVIVPKDLVLELLLTEERSRIISESYDTQIVDEDKPPYEIPTVFWGIARRFRDFEATTYPHHLRPLSPAEEIRSKELTAKRQSSDEQTLREKYREELTRHLYSPNEISERLKDIKHWGLEVPPEIVENYNLREGYEVHLKIIKDPKNPNQKLLVIFRVNGNEDPEVVRNLPLPLGVRQRGKKSLRVSYARKMIEWDRYGSVPIREFYLLGAWAGHGDVFYLRGEGGLGKTGISVEAWKATLRLTLEEPKNGEKPVYAFLAFVGERDMDLDDLYKRAQEETPHNPDRVEVVFATKTDDLIYQWQVFEYAISRVRVLGLFYNVIAFYDSGPRAVEAYSAVAKDNEPLVSGGVVKKGIDTVAREAGAGGYFPETNTSITALILTLDGDPKDPATMLDRLTKERETTGLWSLNRNAQGWPPIDTLERNTYVRRKELHVLPELAAESAFVLGIARRMIGGKDGQTAPPEVVLERLHGYVKLVPLPAYVTGKEFKVETVQTQWERMINLSERLRKTLNELNSIAYQFLLDALAQQNGFSGKIAVVNSKGDITGFFILPVNPGDGFVFVKSDDPKFAQILGGEK</sequence>
<accession>A0A1F7Z5C8</accession>
<comment type="caution">
    <text evidence="1">The sequence shown here is derived from an EMBL/GenBank/DDBJ whole genome shotgun (WGS) entry which is preliminary data.</text>
</comment>
<proteinExistence type="predicted"/>
<organism evidence="1 2">
    <name type="scientific">Candidatus Woesebacteria bacterium RIFCSPHIGHO2_02_FULL_39_13</name>
    <dbReference type="NCBI Taxonomy" id="1802505"/>
    <lineage>
        <taxon>Bacteria</taxon>
        <taxon>Candidatus Woeseibacteriota</taxon>
    </lineage>
</organism>
<dbReference type="SUPFAM" id="SSF52540">
    <property type="entry name" value="P-loop containing nucleoside triphosphate hydrolases"/>
    <property type="match status" value="1"/>
</dbReference>
<evidence type="ECO:0000313" key="2">
    <source>
        <dbReference type="Proteomes" id="UP000177169"/>
    </source>
</evidence>
<gene>
    <name evidence="1" type="ORF">A3D01_06445</name>
</gene>
<dbReference type="AlphaFoldDB" id="A0A1F7Z5C8"/>
<name>A0A1F7Z5C8_9BACT</name>
<evidence type="ECO:0000313" key="1">
    <source>
        <dbReference type="EMBL" id="OGM34651.1"/>
    </source>
</evidence>
<dbReference type="STRING" id="1802505.A3D01_06445"/>
<protein>
    <submittedName>
        <fullName evidence="1">Uncharacterized protein</fullName>
    </submittedName>
</protein>
<reference evidence="1 2" key="1">
    <citation type="journal article" date="2016" name="Nat. Commun.">
        <title>Thousands of microbial genomes shed light on interconnected biogeochemical processes in an aquifer system.</title>
        <authorList>
            <person name="Anantharaman K."/>
            <person name="Brown C.T."/>
            <person name="Hug L.A."/>
            <person name="Sharon I."/>
            <person name="Castelle C.J."/>
            <person name="Probst A.J."/>
            <person name="Thomas B.C."/>
            <person name="Singh A."/>
            <person name="Wilkins M.J."/>
            <person name="Karaoz U."/>
            <person name="Brodie E.L."/>
            <person name="Williams K.H."/>
            <person name="Hubbard S.S."/>
            <person name="Banfield J.F."/>
        </authorList>
    </citation>
    <scope>NUCLEOTIDE SEQUENCE [LARGE SCALE GENOMIC DNA]</scope>
</reference>